<sequence length="513" mass="57709">MKQLASERLLQASINAYPHPVIITSPDGKILAANNQTVALFGQPLQQTMEQNLLQAPLLSSWTLQAAQELLHTSPDVANINFTLHGVTNAPALVPVRIHLRSFITERQDKPGLMWTFQVLSKTNAGAVGENQVGALFTLADTAESLLLFGTYSWNLHTQEITWSEGMYRILGYASAADCPETPSLEFYTRFLDPGLATGLYKELAQARSSKQNYAHEYDIIDLQGRRKRIHSQGSYWRDASSGIEKLLGVIHDITDIKKLERERDKFVLDLARSNKELEQFAYVASHDLQEPLRKILTFSDRLQVKYKEQLGDDAAQYLERMTNAANNMRRLIDDLLQLSRVTTRDIPLENVDLNNTLRHVIKDLEAPVRQTNASIKAELLPNIQGRSVQLEQLFTCIIGNALKFHQPGRPLKIIISAATLSHAEKTKYLLDEQRTWYRLGVKDNGIGFEQAYAERIFEVFQRLHGKSDYPGTGLGLSICKKIVERHQGAILAEGIPGQGASFFIILPNVQKV</sequence>
<evidence type="ECO:0000256" key="4">
    <source>
        <dbReference type="ARBA" id="ARBA00022679"/>
    </source>
</evidence>
<name>A0A1C4G5V2_9BACT</name>
<dbReference type="SUPFAM" id="SSF47384">
    <property type="entry name" value="Homodimeric domain of signal transducing histidine kinase"/>
    <property type="match status" value="1"/>
</dbReference>
<dbReference type="PROSITE" id="PS50109">
    <property type="entry name" value="HIS_KIN"/>
    <property type="match status" value="1"/>
</dbReference>
<dbReference type="PANTHER" id="PTHR43304">
    <property type="entry name" value="PHYTOCHROME-LIKE PROTEIN CPH1"/>
    <property type="match status" value="1"/>
</dbReference>
<dbReference type="SUPFAM" id="SSF55874">
    <property type="entry name" value="ATPase domain of HSP90 chaperone/DNA topoisomerase II/histidine kinase"/>
    <property type="match status" value="1"/>
</dbReference>
<dbReference type="STRING" id="1335309.GA0116948_1247"/>
<dbReference type="EMBL" id="FMAR01000024">
    <property type="protein sequence ID" value="SCC63514.1"/>
    <property type="molecule type" value="Genomic_DNA"/>
</dbReference>
<dbReference type="EC" id="2.7.13.3" evidence="2"/>
<dbReference type="OrthoDB" id="9124519at2"/>
<organism evidence="10 11">
    <name type="scientific">Chitinophaga costaii</name>
    <dbReference type="NCBI Taxonomy" id="1335309"/>
    <lineage>
        <taxon>Bacteria</taxon>
        <taxon>Pseudomonadati</taxon>
        <taxon>Bacteroidota</taxon>
        <taxon>Chitinophagia</taxon>
        <taxon>Chitinophagales</taxon>
        <taxon>Chitinophagaceae</taxon>
        <taxon>Chitinophaga</taxon>
    </lineage>
</organism>
<keyword evidence="11" id="KW-1185">Reference proteome</keyword>
<evidence type="ECO:0000256" key="6">
    <source>
        <dbReference type="SAM" id="Coils"/>
    </source>
</evidence>
<dbReference type="InterPro" id="IPR036097">
    <property type="entry name" value="HisK_dim/P_sf"/>
</dbReference>
<feature type="coiled-coil region" evidence="6">
    <location>
        <begin position="308"/>
        <end position="339"/>
    </location>
</feature>
<dbReference type="InterPro" id="IPR013655">
    <property type="entry name" value="PAS_fold_3"/>
</dbReference>
<reference evidence="10 11" key="1">
    <citation type="submission" date="2016-08" db="EMBL/GenBank/DDBJ databases">
        <authorList>
            <person name="Seilhamer J.J."/>
        </authorList>
    </citation>
    <scope>NUCLEOTIDE SEQUENCE [LARGE SCALE GENOMIC DNA]</scope>
    <source>
        <strain evidence="10 11">A37T2</strain>
    </source>
</reference>
<gene>
    <name evidence="10" type="ORF">GA0116948_1247</name>
</gene>
<dbReference type="Proteomes" id="UP000242818">
    <property type="component" value="Unassembled WGS sequence"/>
</dbReference>
<accession>A0A1C4G5V2</accession>
<dbReference type="InterPro" id="IPR003594">
    <property type="entry name" value="HATPase_dom"/>
</dbReference>
<dbReference type="Pfam" id="PF00512">
    <property type="entry name" value="HisKA"/>
    <property type="match status" value="1"/>
</dbReference>
<dbReference type="AlphaFoldDB" id="A0A1C4G5V2"/>
<dbReference type="GO" id="GO:0000155">
    <property type="term" value="F:phosphorelay sensor kinase activity"/>
    <property type="evidence" value="ECO:0007669"/>
    <property type="project" value="InterPro"/>
</dbReference>
<protein>
    <recommendedName>
        <fullName evidence="2">histidine kinase</fullName>
        <ecNumber evidence="2">2.7.13.3</ecNumber>
    </recommendedName>
</protein>
<dbReference type="SUPFAM" id="SSF55785">
    <property type="entry name" value="PYP-like sensor domain (PAS domain)"/>
    <property type="match status" value="2"/>
</dbReference>
<dbReference type="PROSITE" id="PS50113">
    <property type="entry name" value="PAC"/>
    <property type="match status" value="1"/>
</dbReference>
<keyword evidence="4" id="KW-0808">Transferase</keyword>
<evidence type="ECO:0000256" key="2">
    <source>
        <dbReference type="ARBA" id="ARBA00012438"/>
    </source>
</evidence>
<feature type="domain" description="PAC" evidence="9">
    <location>
        <begin position="214"/>
        <end position="266"/>
    </location>
</feature>
<dbReference type="PRINTS" id="PR00344">
    <property type="entry name" value="BCTRLSENSOR"/>
</dbReference>
<dbReference type="Pfam" id="PF02518">
    <property type="entry name" value="HATPase_c"/>
    <property type="match status" value="1"/>
</dbReference>
<keyword evidence="3" id="KW-0597">Phosphoprotein</keyword>
<evidence type="ECO:0000256" key="3">
    <source>
        <dbReference type="ARBA" id="ARBA00022553"/>
    </source>
</evidence>
<dbReference type="CDD" id="cd00082">
    <property type="entry name" value="HisKA"/>
    <property type="match status" value="1"/>
</dbReference>
<dbReference type="Gene3D" id="3.30.565.10">
    <property type="entry name" value="Histidine kinase-like ATPase, C-terminal domain"/>
    <property type="match status" value="1"/>
</dbReference>
<dbReference type="InterPro" id="IPR035965">
    <property type="entry name" value="PAS-like_dom_sf"/>
</dbReference>
<dbReference type="SMART" id="SM00388">
    <property type="entry name" value="HisKA"/>
    <property type="match status" value="1"/>
</dbReference>
<dbReference type="InterPro" id="IPR005467">
    <property type="entry name" value="His_kinase_dom"/>
</dbReference>
<comment type="catalytic activity">
    <reaction evidence="1">
        <text>ATP + protein L-histidine = ADP + protein N-phospho-L-histidine.</text>
        <dbReference type="EC" id="2.7.13.3"/>
    </reaction>
</comment>
<feature type="domain" description="Histidine kinase" evidence="7">
    <location>
        <begin position="284"/>
        <end position="511"/>
    </location>
</feature>
<keyword evidence="5" id="KW-0418">Kinase</keyword>
<evidence type="ECO:0000313" key="10">
    <source>
        <dbReference type="EMBL" id="SCC63514.1"/>
    </source>
</evidence>
<evidence type="ECO:0000259" key="7">
    <source>
        <dbReference type="PROSITE" id="PS50109"/>
    </source>
</evidence>
<evidence type="ECO:0000313" key="11">
    <source>
        <dbReference type="Proteomes" id="UP000242818"/>
    </source>
</evidence>
<dbReference type="InterPro" id="IPR003661">
    <property type="entry name" value="HisK_dim/P_dom"/>
</dbReference>
<proteinExistence type="predicted"/>
<dbReference type="InterPro" id="IPR000014">
    <property type="entry name" value="PAS"/>
</dbReference>
<evidence type="ECO:0000259" key="8">
    <source>
        <dbReference type="PROSITE" id="PS50112"/>
    </source>
</evidence>
<dbReference type="InterPro" id="IPR052162">
    <property type="entry name" value="Sensor_kinase/Photoreceptor"/>
</dbReference>
<keyword evidence="6" id="KW-0175">Coiled coil</keyword>
<dbReference type="Gene3D" id="1.10.287.130">
    <property type="match status" value="1"/>
</dbReference>
<evidence type="ECO:0000256" key="1">
    <source>
        <dbReference type="ARBA" id="ARBA00000085"/>
    </source>
</evidence>
<dbReference type="InterPro" id="IPR000700">
    <property type="entry name" value="PAS-assoc_C"/>
</dbReference>
<evidence type="ECO:0000259" key="9">
    <source>
        <dbReference type="PROSITE" id="PS50113"/>
    </source>
</evidence>
<dbReference type="RefSeq" id="WP_089715581.1">
    <property type="nucleotide sequence ID" value="NZ_FMAR01000024.1"/>
</dbReference>
<dbReference type="InterPro" id="IPR036890">
    <property type="entry name" value="HATPase_C_sf"/>
</dbReference>
<dbReference type="SMART" id="SM00387">
    <property type="entry name" value="HATPase_c"/>
    <property type="match status" value="1"/>
</dbReference>
<feature type="domain" description="PAS" evidence="8">
    <location>
        <begin position="6"/>
        <end position="54"/>
    </location>
</feature>
<dbReference type="Pfam" id="PF08447">
    <property type="entry name" value="PAS_3"/>
    <property type="match status" value="1"/>
</dbReference>
<dbReference type="PANTHER" id="PTHR43304:SF1">
    <property type="entry name" value="PAC DOMAIN-CONTAINING PROTEIN"/>
    <property type="match status" value="1"/>
</dbReference>
<evidence type="ECO:0000256" key="5">
    <source>
        <dbReference type="ARBA" id="ARBA00022777"/>
    </source>
</evidence>
<dbReference type="InterPro" id="IPR004358">
    <property type="entry name" value="Sig_transdc_His_kin-like_C"/>
</dbReference>
<dbReference type="PROSITE" id="PS50112">
    <property type="entry name" value="PAS"/>
    <property type="match status" value="1"/>
</dbReference>
<dbReference type="Gene3D" id="3.30.450.20">
    <property type="entry name" value="PAS domain"/>
    <property type="match status" value="2"/>
</dbReference>